<accession>M7YNS2</accession>
<name>M7YNS2_TRIUA</name>
<gene>
    <name evidence="1" type="ORF">TRIUR3_30330</name>
</gene>
<dbReference type="AlphaFoldDB" id="M7YNS2"/>
<dbReference type="EMBL" id="KD250541">
    <property type="protein sequence ID" value="EMS48591.1"/>
    <property type="molecule type" value="Genomic_DNA"/>
</dbReference>
<protein>
    <submittedName>
        <fullName evidence="1">Uncharacterized protein</fullName>
    </submittedName>
</protein>
<proteinExistence type="predicted"/>
<reference evidence="1" key="1">
    <citation type="journal article" date="2013" name="Nature">
        <title>Draft genome of the wheat A-genome progenitor Triticum urartu.</title>
        <authorList>
            <person name="Ling H.Q."/>
            <person name="Zhao S."/>
            <person name="Liu D."/>
            <person name="Wang J."/>
            <person name="Sun H."/>
            <person name="Zhang C."/>
            <person name="Fan H."/>
            <person name="Li D."/>
            <person name="Dong L."/>
            <person name="Tao Y."/>
            <person name="Gao C."/>
            <person name="Wu H."/>
            <person name="Li Y."/>
            <person name="Cui Y."/>
            <person name="Guo X."/>
            <person name="Zheng S."/>
            <person name="Wang B."/>
            <person name="Yu K."/>
            <person name="Liang Q."/>
            <person name="Yang W."/>
            <person name="Lou X."/>
            <person name="Chen J."/>
            <person name="Feng M."/>
            <person name="Jian J."/>
            <person name="Zhang X."/>
            <person name="Luo G."/>
            <person name="Jiang Y."/>
            <person name="Liu J."/>
            <person name="Wang Z."/>
            <person name="Sha Y."/>
            <person name="Zhang B."/>
            <person name="Wu H."/>
            <person name="Tang D."/>
            <person name="Shen Q."/>
            <person name="Xue P."/>
            <person name="Zou S."/>
            <person name="Wang X."/>
            <person name="Liu X."/>
            <person name="Wang F."/>
            <person name="Yang Y."/>
            <person name="An X."/>
            <person name="Dong Z."/>
            <person name="Zhang K."/>
            <person name="Zhang X."/>
            <person name="Luo M.C."/>
            <person name="Dvorak J."/>
            <person name="Tong Y."/>
            <person name="Wang J."/>
            <person name="Yang H."/>
            <person name="Li Z."/>
            <person name="Wang D."/>
            <person name="Zhang A."/>
            <person name="Wang J."/>
        </authorList>
    </citation>
    <scope>NUCLEOTIDE SEQUENCE</scope>
</reference>
<organism evidence="1">
    <name type="scientific">Triticum urartu</name>
    <name type="common">Red wild einkorn</name>
    <name type="synonym">Crithodium urartu</name>
    <dbReference type="NCBI Taxonomy" id="4572"/>
    <lineage>
        <taxon>Eukaryota</taxon>
        <taxon>Viridiplantae</taxon>
        <taxon>Streptophyta</taxon>
        <taxon>Embryophyta</taxon>
        <taxon>Tracheophyta</taxon>
        <taxon>Spermatophyta</taxon>
        <taxon>Magnoliopsida</taxon>
        <taxon>Liliopsida</taxon>
        <taxon>Poales</taxon>
        <taxon>Poaceae</taxon>
        <taxon>BOP clade</taxon>
        <taxon>Pooideae</taxon>
        <taxon>Triticodae</taxon>
        <taxon>Triticeae</taxon>
        <taxon>Triticinae</taxon>
        <taxon>Triticum</taxon>
    </lineage>
</organism>
<evidence type="ECO:0000313" key="1">
    <source>
        <dbReference type="EMBL" id="EMS48591.1"/>
    </source>
</evidence>
<sequence length="172" mass="19686">MWEPMLTIEHVEIFKCAYLIHFPFVDHLLHACSADWSLFSKKETLIASETYDQESPGPTSSTNNQPQTPAQVVYSFDQYKQVISFESKNYDYRRLNNAGKYMAVARSESVFLALLCYFMIVNLPVHPYLESSSYDDAEEHTAAIEAKEDLEWGWRLDCEPDAPSTGAVTLLK</sequence>